<dbReference type="GO" id="GO:0015074">
    <property type="term" value="P:DNA integration"/>
    <property type="evidence" value="ECO:0007669"/>
    <property type="project" value="InterPro"/>
</dbReference>
<accession>A0A972K0I3</accession>
<reference evidence="2" key="1">
    <citation type="submission" date="2019-10" db="EMBL/GenBank/DDBJ databases">
        <title>Description of Paenibacillus glebae sp. nov.</title>
        <authorList>
            <person name="Carlier A."/>
            <person name="Qi S."/>
        </authorList>
    </citation>
    <scope>NUCLEOTIDE SEQUENCE</scope>
    <source>
        <strain evidence="2">LMG 31456</strain>
    </source>
</reference>
<dbReference type="Proteomes" id="UP000641588">
    <property type="component" value="Unassembled WGS sequence"/>
</dbReference>
<dbReference type="RefSeq" id="WP_171653880.1">
    <property type="nucleotide sequence ID" value="NZ_WHOD01000073.1"/>
</dbReference>
<dbReference type="SUPFAM" id="SSF53098">
    <property type="entry name" value="Ribonuclease H-like"/>
    <property type="match status" value="1"/>
</dbReference>
<proteinExistence type="predicted"/>
<feature type="domain" description="Integrase catalytic" evidence="1">
    <location>
        <begin position="44"/>
        <end position="206"/>
    </location>
</feature>
<keyword evidence="3" id="KW-1185">Reference proteome</keyword>
<dbReference type="PANTHER" id="PTHR46889">
    <property type="entry name" value="TRANSPOSASE INSF FOR INSERTION SEQUENCE IS3B-RELATED"/>
    <property type="match status" value="1"/>
</dbReference>
<gene>
    <name evidence="2" type="ORF">GC093_20805</name>
</gene>
<evidence type="ECO:0000313" key="3">
    <source>
        <dbReference type="Proteomes" id="UP000641588"/>
    </source>
</evidence>
<dbReference type="EMBL" id="WHOD01000073">
    <property type="protein sequence ID" value="NOU95649.1"/>
    <property type="molecule type" value="Genomic_DNA"/>
</dbReference>
<dbReference type="PANTHER" id="PTHR46889:SF4">
    <property type="entry name" value="TRANSPOSASE INSO FOR INSERTION SEQUENCE ELEMENT IS911B-RELATED"/>
    <property type="match status" value="1"/>
</dbReference>
<evidence type="ECO:0000259" key="1">
    <source>
        <dbReference type="PROSITE" id="PS50994"/>
    </source>
</evidence>
<dbReference type="NCBIfam" id="NF033516">
    <property type="entry name" value="transpos_IS3"/>
    <property type="match status" value="1"/>
</dbReference>
<dbReference type="Pfam" id="PF00665">
    <property type="entry name" value="rve"/>
    <property type="match status" value="1"/>
</dbReference>
<dbReference type="InterPro" id="IPR050900">
    <property type="entry name" value="Transposase_IS3/IS150/IS904"/>
</dbReference>
<name>A0A972K0I3_9BACL</name>
<organism evidence="2 3">
    <name type="scientific">Paenibacillus foliorum</name>
    <dbReference type="NCBI Taxonomy" id="2654974"/>
    <lineage>
        <taxon>Bacteria</taxon>
        <taxon>Bacillati</taxon>
        <taxon>Bacillota</taxon>
        <taxon>Bacilli</taxon>
        <taxon>Bacillales</taxon>
        <taxon>Paenibacillaceae</taxon>
        <taxon>Paenibacillus</taxon>
    </lineage>
</organism>
<dbReference type="InterPro" id="IPR001584">
    <property type="entry name" value="Integrase_cat-core"/>
</dbReference>
<dbReference type="InterPro" id="IPR012337">
    <property type="entry name" value="RNaseH-like_sf"/>
</dbReference>
<dbReference type="InterPro" id="IPR048020">
    <property type="entry name" value="Transpos_IS3"/>
</dbReference>
<dbReference type="AlphaFoldDB" id="A0A972K0I3"/>
<sequence>INHKQVSRLMKLAGTQSVIRRKRKKYTRSTPQHIAENVLNREFHAEAPNEKWLTDVTELKYGNEQKAYLSAILDLHGNTVVSYVLGHSNNNHLVFQTIHLALQTERGSTPMLHSDRGSQYTSLAFKRILEAANVTQSMSRVGRCIDNGPMESFWGTLKCEKYYLHTYSTFEELKNAIDDYIYFYNNERLQAKLNGLSPMEFRTKAA</sequence>
<comment type="caution">
    <text evidence="2">The sequence shown here is derived from an EMBL/GenBank/DDBJ whole genome shotgun (WGS) entry which is preliminary data.</text>
</comment>
<protein>
    <submittedName>
        <fullName evidence="2">IS3 family transposase</fullName>
    </submittedName>
</protein>
<feature type="non-terminal residue" evidence="2">
    <location>
        <position position="1"/>
    </location>
</feature>
<evidence type="ECO:0000313" key="2">
    <source>
        <dbReference type="EMBL" id="NOU95649.1"/>
    </source>
</evidence>
<dbReference type="Pfam" id="PF13333">
    <property type="entry name" value="rve_2"/>
    <property type="match status" value="1"/>
</dbReference>
<dbReference type="GO" id="GO:0003676">
    <property type="term" value="F:nucleic acid binding"/>
    <property type="evidence" value="ECO:0007669"/>
    <property type="project" value="InterPro"/>
</dbReference>
<dbReference type="InterPro" id="IPR036397">
    <property type="entry name" value="RNaseH_sf"/>
</dbReference>
<dbReference type="Gene3D" id="3.30.420.10">
    <property type="entry name" value="Ribonuclease H-like superfamily/Ribonuclease H"/>
    <property type="match status" value="1"/>
</dbReference>
<dbReference type="PROSITE" id="PS50994">
    <property type="entry name" value="INTEGRASE"/>
    <property type="match status" value="1"/>
</dbReference>